<dbReference type="SUPFAM" id="SSF57802">
    <property type="entry name" value="Rubredoxin-like"/>
    <property type="match status" value="1"/>
</dbReference>
<evidence type="ECO:0000313" key="3">
    <source>
        <dbReference type="Proteomes" id="UP001596447"/>
    </source>
</evidence>
<sequence>MRDVHVDSEAERPYECFECGEIVFAEDNPSECPDCEGEVRNRRTPIE</sequence>
<proteinExistence type="predicted"/>
<evidence type="ECO:0000259" key="1">
    <source>
        <dbReference type="Pfam" id="PF23455"/>
    </source>
</evidence>
<dbReference type="Pfam" id="PF23455">
    <property type="entry name" value="DUF7129"/>
    <property type="match status" value="1"/>
</dbReference>
<comment type="caution">
    <text evidence="2">The sequence shown here is derived from an EMBL/GenBank/DDBJ whole genome shotgun (WGS) entry which is preliminary data.</text>
</comment>
<keyword evidence="3" id="KW-1185">Reference proteome</keyword>
<dbReference type="InterPro" id="IPR055553">
    <property type="entry name" value="DUF7129"/>
</dbReference>
<organism evidence="2 3">
    <name type="scientific">Halospeciosus flavus</name>
    <dbReference type="NCBI Taxonomy" id="3032283"/>
    <lineage>
        <taxon>Archaea</taxon>
        <taxon>Methanobacteriati</taxon>
        <taxon>Methanobacteriota</taxon>
        <taxon>Stenosarchaea group</taxon>
        <taxon>Halobacteria</taxon>
        <taxon>Halobacteriales</taxon>
        <taxon>Halobacteriaceae</taxon>
        <taxon>Halospeciosus</taxon>
    </lineage>
</organism>
<accession>A0ABD5Z1F6</accession>
<reference evidence="2 3" key="1">
    <citation type="journal article" date="2019" name="Int. J. Syst. Evol. Microbiol.">
        <title>The Global Catalogue of Microorganisms (GCM) 10K type strain sequencing project: providing services to taxonomists for standard genome sequencing and annotation.</title>
        <authorList>
            <consortium name="The Broad Institute Genomics Platform"/>
            <consortium name="The Broad Institute Genome Sequencing Center for Infectious Disease"/>
            <person name="Wu L."/>
            <person name="Ma J."/>
        </authorList>
    </citation>
    <scope>NUCLEOTIDE SEQUENCE [LARGE SCALE GENOMIC DNA]</scope>
    <source>
        <strain evidence="2 3">XZGYJ-43</strain>
    </source>
</reference>
<feature type="domain" description="DUF7129" evidence="1">
    <location>
        <begin position="11"/>
        <end position="42"/>
    </location>
</feature>
<dbReference type="RefSeq" id="WP_279528975.1">
    <property type="nucleotide sequence ID" value="NZ_CP122312.1"/>
</dbReference>
<evidence type="ECO:0000313" key="2">
    <source>
        <dbReference type="EMBL" id="MFC7199025.1"/>
    </source>
</evidence>
<dbReference type="AlphaFoldDB" id="A0ABD5Z1F6"/>
<name>A0ABD5Z1F6_9EURY</name>
<dbReference type="EMBL" id="JBHTAR010000011">
    <property type="protein sequence ID" value="MFC7199025.1"/>
    <property type="molecule type" value="Genomic_DNA"/>
</dbReference>
<gene>
    <name evidence="2" type="ORF">ACFQJ9_06285</name>
</gene>
<dbReference type="Proteomes" id="UP001596447">
    <property type="component" value="Unassembled WGS sequence"/>
</dbReference>
<dbReference type="NCBIfam" id="NF033497">
    <property type="entry name" value="rubre_like_arch"/>
    <property type="match status" value="1"/>
</dbReference>
<protein>
    <submittedName>
        <fullName evidence="2">Rubrerythrin-like domain-containing protein</fullName>
    </submittedName>
</protein>